<accession>A0A0K2TPN2</accession>
<organism evidence="1">
    <name type="scientific">Lepeophtheirus salmonis</name>
    <name type="common">Salmon louse</name>
    <name type="synonym">Caligus salmonis</name>
    <dbReference type="NCBI Taxonomy" id="72036"/>
    <lineage>
        <taxon>Eukaryota</taxon>
        <taxon>Metazoa</taxon>
        <taxon>Ecdysozoa</taxon>
        <taxon>Arthropoda</taxon>
        <taxon>Crustacea</taxon>
        <taxon>Multicrustacea</taxon>
        <taxon>Hexanauplia</taxon>
        <taxon>Copepoda</taxon>
        <taxon>Siphonostomatoida</taxon>
        <taxon>Caligidae</taxon>
        <taxon>Lepeophtheirus</taxon>
    </lineage>
</organism>
<dbReference type="EMBL" id="HACA01010464">
    <property type="protein sequence ID" value="CDW27825.1"/>
    <property type="molecule type" value="Transcribed_RNA"/>
</dbReference>
<dbReference type="AlphaFoldDB" id="A0A0K2TPN2"/>
<evidence type="ECO:0000313" key="1">
    <source>
        <dbReference type="EMBL" id="CDW27825.1"/>
    </source>
</evidence>
<feature type="non-terminal residue" evidence="1">
    <location>
        <position position="1"/>
    </location>
</feature>
<protein>
    <submittedName>
        <fullName evidence="1">Uncharacterized protein</fullName>
    </submittedName>
</protein>
<name>A0A0K2TPN2_LEPSM</name>
<sequence>WETLEWWITCPKERDGYERTPKNGKIYFYFPNHNSTHQYLLLKPI</sequence>
<reference evidence="1" key="1">
    <citation type="submission" date="2014-05" db="EMBL/GenBank/DDBJ databases">
        <authorList>
            <person name="Chronopoulou M."/>
        </authorList>
    </citation>
    <scope>NUCLEOTIDE SEQUENCE</scope>
    <source>
        <tissue evidence="1">Whole organism</tissue>
    </source>
</reference>
<proteinExistence type="predicted"/>